<dbReference type="SUPFAM" id="SSF54427">
    <property type="entry name" value="NTF2-like"/>
    <property type="match status" value="1"/>
</dbReference>
<dbReference type="PANTHER" id="PTHR36074">
    <property type="entry name" value="ISOPENTENYL-DIPHOSPHATE DELTA-ISOMERASE"/>
    <property type="match status" value="1"/>
</dbReference>
<organism evidence="1 2">
    <name type="scientific">Arachis hypogaea</name>
    <name type="common">Peanut</name>
    <dbReference type="NCBI Taxonomy" id="3818"/>
    <lineage>
        <taxon>Eukaryota</taxon>
        <taxon>Viridiplantae</taxon>
        <taxon>Streptophyta</taxon>
        <taxon>Embryophyta</taxon>
        <taxon>Tracheophyta</taxon>
        <taxon>Spermatophyta</taxon>
        <taxon>Magnoliopsida</taxon>
        <taxon>eudicotyledons</taxon>
        <taxon>Gunneridae</taxon>
        <taxon>Pentapetalae</taxon>
        <taxon>rosids</taxon>
        <taxon>fabids</taxon>
        <taxon>Fabales</taxon>
        <taxon>Fabaceae</taxon>
        <taxon>Papilionoideae</taxon>
        <taxon>50 kb inversion clade</taxon>
        <taxon>dalbergioids sensu lato</taxon>
        <taxon>Dalbergieae</taxon>
        <taxon>Pterocarpus clade</taxon>
        <taxon>Arachis</taxon>
    </lineage>
</organism>
<proteinExistence type="predicted"/>
<comment type="caution">
    <text evidence="1">The sequence shown here is derived from an EMBL/GenBank/DDBJ whole genome shotgun (WGS) entry which is preliminary data.</text>
</comment>
<sequence>MAGISLLLDLWRKNQNFNTARNYQSSWFISASATTASFALGSAFASKDFFGTPIIAYCDVGAATSEDYIPTKRSVPERYFYHDTLKYTTAKNYNIELNPLSSAFELWTFGLITLRSFLMFYLPLLEPHAKMEQDDHDYLQTNNQNTICRNLSVPFKKSIWQIIREVTVLTTRRILERVSFYYLSRRMAWKLLKDVPASATRKAARKMPTLVYFLSVTRTTFRGYILGVAASWIVQVGSKLCQFGISMCPCKKVNDNNIEKCEKIRQVKQKVYVATVKCSASLVFASIGAGIGATLFKPSTGQWIGCIIGDLAGPVIVAVCADKLANSESSKACLGQLEERNKRVVRDFYKALTSKDTQTLYGLVAQDLEWWFHGPPCHRHHLVPWLTGSSPSPPSSVPDLVVGFGSVVVAEGYDETNLIWWVHAWTVNENGVITQVREYVNTALTVTQLGVATSPSQAVQNASKCFSIWKSTLSDESVPGLILTI</sequence>
<dbReference type="Pfam" id="PF07107">
    <property type="entry name" value="WI12"/>
    <property type="match status" value="1"/>
</dbReference>
<gene>
    <name evidence="1" type="ORF">Ahy_A01g004308</name>
</gene>
<dbReference type="AlphaFoldDB" id="A0A445EVQ2"/>
<dbReference type="Gene3D" id="3.10.450.50">
    <property type="match status" value="1"/>
</dbReference>
<name>A0A445EVQ2_ARAHY</name>
<evidence type="ECO:0000313" key="1">
    <source>
        <dbReference type="EMBL" id="RYR79493.1"/>
    </source>
</evidence>
<evidence type="ECO:0000313" key="2">
    <source>
        <dbReference type="Proteomes" id="UP000289738"/>
    </source>
</evidence>
<dbReference type="PANTHER" id="PTHR36074:SF1">
    <property type="entry name" value="ISOPENTENYL-DIPHOSPHATE DELTA-ISOMERASE"/>
    <property type="match status" value="1"/>
</dbReference>
<dbReference type="EMBL" id="SDMP01000001">
    <property type="protein sequence ID" value="RYR79493.1"/>
    <property type="molecule type" value="Genomic_DNA"/>
</dbReference>
<accession>A0A445EVQ2</accession>
<dbReference type="Proteomes" id="UP000289738">
    <property type="component" value="Chromosome A01"/>
</dbReference>
<reference evidence="1 2" key="1">
    <citation type="submission" date="2019-01" db="EMBL/GenBank/DDBJ databases">
        <title>Sequencing of cultivated peanut Arachis hypogaea provides insights into genome evolution and oil improvement.</title>
        <authorList>
            <person name="Chen X."/>
        </authorList>
    </citation>
    <scope>NUCLEOTIDE SEQUENCE [LARGE SCALE GENOMIC DNA]</scope>
    <source>
        <strain evidence="2">cv. Fuhuasheng</strain>
        <tissue evidence="1">Leaves</tissue>
    </source>
</reference>
<dbReference type="InterPro" id="IPR009798">
    <property type="entry name" value="Wun1-like"/>
</dbReference>
<keyword evidence="2" id="KW-1185">Reference proteome</keyword>
<dbReference type="InterPro" id="IPR032710">
    <property type="entry name" value="NTF2-like_dom_sf"/>
</dbReference>
<dbReference type="STRING" id="3818.A0A445EVQ2"/>
<protein>
    <submittedName>
        <fullName evidence="1">Uncharacterized protein</fullName>
    </submittedName>
</protein>